<evidence type="ECO:0000256" key="1">
    <source>
        <dbReference type="SAM" id="Phobius"/>
    </source>
</evidence>
<keyword evidence="1" id="KW-0472">Membrane</keyword>
<keyword evidence="1" id="KW-0812">Transmembrane</keyword>
<dbReference type="AlphaFoldDB" id="A0A4Y2D6Y6"/>
<evidence type="ECO:0000313" key="3">
    <source>
        <dbReference type="Proteomes" id="UP000499080"/>
    </source>
</evidence>
<reference evidence="2 3" key="1">
    <citation type="journal article" date="2019" name="Sci. Rep.">
        <title>Orb-weaving spider Araneus ventricosus genome elucidates the spidroin gene catalogue.</title>
        <authorList>
            <person name="Kono N."/>
            <person name="Nakamura H."/>
            <person name="Ohtoshi R."/>
            <person name="Moran D.A.P."/>
            <person name="Shinohara A."/>
            <person name="Yoshida Y."/>
            <person name="Fujiwara M."/>
            <person name="Mori M."/>
            <person name="Tomita M."/>
            <person name="Arakawa K."/>
        </authorList>
    </citation>
    <scope>NUCLEOTIDE SEQUENCE [LARGE SCALE GENOMIC DNA]</scope>
</reference>
<keyword evidence="1" id="KW-1133">Transmembrane helix</keyword>
<organism evidence="2 3">
    <name type="scientific">Araneus ventricosus</name>
    <name type="common">Orbweaver spider</name>
    <name type="synonym">Epeira ventricosa</name>
    <dbReference type="NCBI Taxonomy" id="182803"/>
    <lineage>
        <taxon>Eukaryota</taxon>
        <taxon>Metazoa</taxon>
        <taxon>Ecdysozoa</taxon>
        <taxon>Arthropoda</taxon>
        <taxon>Chelicerata</taxon>
        <taxon>Arachnida</taxon>
        <taxon>Araneae</taxon>
        <taxon>Araneomorphae</taxon>
        <taxon>Entelegynae</taxon>
        <taxon>Araneoidea</taxon>
        <taxon>Araneidae</taxon>
        <taxon>Araneus</taxon>
    </lineage>
</organism>
<dbReference type="Proteomes" id="UP000499080">
    <property type="component" value="Unassembled WGS sequence"/>
</dbReference>
<protein>
    <submittedName>
        <fullName evidence="2">Uncharacterized protein</fullName>
    </submittedName>
</protein>
<accession>A0A4Y2D6Y6</accession>
<name>A0A4Y2D6Y6_ARAVE</name>
<keyword evidence="3" id="KW-1185">Reference proteome</keyword>
<sequence>MQVPLCLKQHSHADLTKNVDAAGESSVCSLVHRDKVRCSNATKLSDTIWHGTTVPTNYALVPEAAVPCRHKDLTSYARLRALLNLAFLILWSQYALILWDFLLAPAIPCPSWRLKQMGNPPLVYGEHYPFT</sequence>
<comment type="caution">
    <text evidence="2">The sequence shown here is derived from an EMBL/GenBank/DDBJ whole genome shotgun (WGS) entry which is preliminary data.</text>
</comment>
<dbReference type="EMBL" id="BGPR01000314">
    <property type="protein sequence ID" value="GBM12473.1"/>
    <property type="molecule type" value="Genomic_DNA"/>
</dbReference>
<proteinExistence type="predicted"/>
<evidence type="ECO:0000313" key="2">
    <source>
        <dbReference type="EMBL" id="GBM12473.1"/>
    </source>
</evidence>
<feature type="transmembrane region" description="Helical" evidence="1">
    <location>
        <begin position="81"/>
        <end position="107"/>
    </location>
</feature>
<gene>
    <name evidence="2" type="ORF">AVEN_55306_1</name>
</gene>